<keyword evidence="1" id="KW-0472">Membrane</keyword>
<sequence length="115" mass="12374">MTTGAEQGEIAEVGSPVLVPADPVDTVAPWRWMTMVIAVATLFLGVFNAHAIAAWFDELPPSRHTEPLRAPIATWAVTTARLGLDAPRAVVRTQWEKAQAARFGTERPGEDGGAR</sequence>
<evidence type="ECO:0000256" key="1">
    <source>
        <dbReference type="SAM" id="Phobius"/>
    </source>
</evidence>
<protein>
    <submittedName>
        <fullName evidence="2">Uncharacterized protein</fullName>
    </submittedName>
</protein>
<feature type="transmembrane region" description="Helical" evidence="1">
    <location>
        <begin position="32"/>
        <end position="56"/>
    </location>
</feature>
<dbReference type="Proteomes" id="UP000248614">
    <property type="component" value="Unassembled WGS sequence"/>
</dbReference>
<reference evidence="2 3" key="1">
    <citation type="submission" date="2017-08" db="EMBL/GenBank/DDBJ databases">
        <title>Infants hospitalized years apart are colonized by the same room-sourced microbial strains.</title>
        <authorList>
            <person name="Brooks B."/>
            <person name="Olm M.R."/>
            <person name="Firek B.A."/>
            <person name="Baker R."/>
            <person name="Thomas B.C."/>
            <person name="Morowitz M.J."/>
            <person name="Banfield J.F."/>
        </authorList>
    </citation>
    <scope>NUCLEOTIDE SEQUENCE [LARGE SCALE GENOMIC DNA]</scope>
    <source>
        <strain evidence="2">S2_018_000_R3_110</strain>
    </source>
</reference>
<dbReference type="AlphaFoldDB" id="A0A2W5B6E9"/>
<keyword evidence="1" id="KW-1133">Transmembrane helix</keyword>
<organism evidence="2 3">
    <name type="scientific">Sphingomonas hengshuiensis</name>
    <dbReference type="NCBI Taxonomy" id="1609977"/>
    <lineage>
        <taxon>Bacteria</taxon>
        <taxon>Pseudomonadati</taxon>
        <taxon>Pseudomonadota</taxon>
        <taxon>Alphaproteobacteria</taxon>
        <taxon>Sphingomonadales</taxon>
        <taxon>Sphingomonadaceae</taxon>
        <taxon>Sphingomonas</taxon>
    </lineage>
</organism>
<keyword evidence="1" id="KW-0812">Transmembrane</keyword>
<gene>
    <name evidence="2" type="ORF">DI632_05550</name>
</gene>
<evidence type="ECO:0000313" key="2">
    <source>
        <dbReference type="EMBL" id="PZO78765.1"/>
    </source>
</evidence>
<evidence type="ECO:0000313" key="3">
    <source>
        <dbReference type="Proteomes" id="UP000248614"/>
    </source>
</evidence>
<dbReference type="EMBL" id="QFNF01000010">
    <property type="protein sequence ID" value="PZO78765.1"/>
    <property type="molecule type" value="Genomic_DNA"/>
</dbReference>
<proteinExistence type="predicted"/>
<comment type="caution">
    <text evidence="2">The sequence shown here is derived from an EMBL/GenBank/DDBJ whole genome shotgun (WGS) entry which is preliminary data.</text>
</comment>
<name>A0A2W5B6E9_9SPHN</name>
<accession>A0A2W5B6E9</accession>